<evidence type="ECO:0000259" key="8">
    <source>
        <dbReference type="PROSITE" id="PS51194"/>
    </source>
</evidence>
<evidence type="ECO:0000256" key="5">
    <source>
        <dbReference type="ARBA" id="ARBA00023242"/>
    </source>
</evidence>
<evidence type="ECO:0000256" key="2">
    <source>
        <dbReference type="ARBA" id="ARBA00022741"/>
    </source>
</evidence>
<dbReference type="PROSITE" id="PS51194">
    <property type="entry name" value="HELICASE_CTER"/>
    <property type="match status" value="1"/>
</dbReference>
<evidence type="ECO:0000256" key="3">
    <source>
        <dbReference type="ARBA" id="ARBA00022801"/>
    </source>
</evidence>
<dbReference type="Pfam" id="PF14773">
    <property type="entry name" value="VIGSSK"/>
    <property type="match status" value="1"/>
</dbReference>
<dbReference type="Pfam" id="PF25806">
    <property type="entry name" value="RHH_ERCC6L2"/>
    <property type="match status" value="1"/>
</dbReference>
<comment type="caution">
    <text evidence="9">The sequence shown here is derived from an EMBL/GenBank/DDBJ whole genome shotgun (WGS) entry which is preliminary data.</text>
</comment>
<feature type="compositionally biased region" description="Acidic residues" evidence="6">
    <location>
        <begin position="93"/>
        <end position="102"/>
    </location>
</feature>
<gene>
    <name evidence="9" type="ORF">DID88_005510</name>
</gene>
<dbReference type="Pfam" id="PF00271">
    <property type="entry name" value="Helicase_C"/>
    <property type="match status" value="1"/>
</dbReference>
<dbReference type="InterPro" id="IPR027417">
    <property type="entry name" value="P-loop_NTPase"/>
</dbReference>
<dbReference type="Proteomes" id="UP000249056">
    <property type="component" value="Unassembled WGS sequence"/>
</dbReference>
<evidence type="ECO:0000259" key="7">
    <source>
        <dbReference type="PROSITE" id="PS51192"/>
    </source>
</evidence>
<dbReference type="OrthoDB" id="413460at2759"/>
<dbReference type="InterPro" id="IPR057931">
    <property type="entry name" value="RHH_ERCC6L2"/>
</dbReference>
<organism evidence="9 10">
    <name type="scientific">Monilinia fructigena</name>
    <dbReference type="NCBI Taxonomy" id="38457"/>
    <lineage>
        <taxon>Eukaryota</taxon>
        <taxon>Fungi</taxon>
        <taxon>Dikarya</taxon>
        <taxon>Ascomycota</taxon>
        <taxon>Pezizomycotina</taxon>
        <taxon>Leotiomycetes</taxon>
        <taxon>Helotiales</taxon>
        <taxon>Sclerotiniaceae</taxon>
        <taxon>Monilinia</taxon>
    </lineage>
</organism>
<dbReference type="GO" id="GO:0005524">
    <property type="term" value="F:ATP binding"/>
    <property type="evidence" value="ECO:0007669"/>
    <property type="project" value="InterPro"/>
</dbReference>
<evidence type="ECO:0000313" key="10">
    <source>
        <dbReference type="Proteomes" id="UP000249056"/>
    </source>
</evidence>
<dbReference type="InterPro" id="IPR049730">
    <property type="entry name" value="SNF2/RAD54-like_C"/>
</dbReference>
<keyword evidence="3" id="KW-0378">Hydrolase</keyword>
<dbReference type="AlphaFoldDB" id="A0A395J007"/>
<dbReference type="InterPro" id="IPR014001">
    <property type="entry name" value="Helicase_ATP-bd"/>
</dbReference>
<dbReference type="GO" id="GO:0016787">
    <property type="term" value="F:hydrolase activity"/>
    <property type="evidence" value="ECO:0007669"/>
    <property type="project" value="UniProtKB-KW"/>
</dbReference>
<sequence length="830" mass="94168">MAPTTRLEDEVGTEDEEFEGRPDKIKALLADDVVSISDNDDTGSESKPSNFGNKGKRKAIEQVEWSDDERAKGVKEAREKGESSKSKERTWDDESDDEMDDEIPEYLQVRRREFDTKLEKMKNAGLQLPPDFSDISFSDDERLAELEERPDFPSTVEPSRPYADINMELSNGVIPASIAQYLRDYQVDGVKFLHEKFVYQKGGILGDDMGLGKTVQAAAFLTAAFGKTGDERDGKRMRKVKRTDENRWYPRVLIVCPGSLIQNWKNELMRWGWWHVEKFHGDAKEKDSVLRSAQSGRVEIVITTYATYKNHKDDLNTISWDCVVADECHQLKERTSATTQAMNEVNALCRIGLTGTAIQNKYEELWTLLNWVCPGQTGSRDCEEAMVFPIMTTLQKLSNHLALLLPNDGDPREKQERDLDFLQKMLPDRWEELYKARDSIANLSNPEFCGKWKVLKKLLKHWHEEGDKVLIFSHSVKLLRMLQHLFQSTSYNVSFLSGEMKYEDRQDTVDDFNSDPNQFIFLISTKAGGVGLNITSANKVVIFDPNWNPSYDLQAQDRAYRIGQLRDVDSFRLVSAGTIEEVVYARQIYKQQQANIGYNASMERRYFKGVQNAVGQKGEIFGLDNLLSFHADEILLRDIVNKTNVAETRADVAMASFDVQAALDDDDNPLRVDDDDPNGAMSQLAALITESEKDTKRKQKSTPKSDPIAAILAFAGVEYTHENSEVVGSSKVEERLSHRAEETGGEIGYGEEVLFASHRQGGNGNGNIQYVFRPPENVMRRQFCTMAKTFGFASATEFAFVVRGWTQKQRTNFFGKILPEKEGEFGRAGT</sequence>
<keyword evidence="2" id="KW-0547">Nucleotide-binding</keyword>
<evidence type="ECO:0000256" key="6">
    <source>
        <dbReference type="SAM" id="MobiDB-lite"/>
    </source>
</evidence>
<evidence type="ECO:0000256" key="1">
    <source>
        <dbReference type="ARBA" id="ARBA00004123"/>
    </source>
</evidence>
<feature type="compositionally biased region" description="Basic and acidic residues" evidence="6">
    <location>
        <begin position="68"/>
        <end position="92"/>
    </location>
</feature>
<dbReference type="PANTHER" id="PTHR45629:SF7">
    <property type="entry name" value="DNA EXCISION REPAIR PROTEIN ERCC-6-RELATED"/>
    <property type="match status" value="1"/>
</dbReference>
<dbReference type="InterPro" id="IPR001650">
    <property type="entry name" value="Helicase_C-like"/>
</dbReference>
<evidence type="ECO:0000313" key="9">
    <source>
        <dbReference type="EMBL" id="RAL65847.1"/>
    </source>
</evidence>
<evidence type="ECO:0000256" key="4">
    <source>
        <dbReference type="ARBA" id="ARBA00022840"/>
    </source>
</evidence>
<dbReference type="SMART" id="SM00487">
    <property type="entry name" value="DEXDc"/>
    <property type="match status" value="1"/>
</dbReference>
<dbReference type="Gene3D" id="3.40.50.10810">
    <property type="entry name" value="Tandem AAA-ATPase domain"/>
    <property type="match status" value="1"/>
</dbReference>
<feature type="region of interest" description="Disordered" evidence="6">
    <location>
        <begin position="1"/>
        <end position="24"/>
    </location>
</feature>
<keyword evidence="4" id="KW-0067">ATP-binding</keyword>
<feature type="domain" description="Helicase ATP-binding" evidence="7">
    <location>
        <begin position="194"/>
        <end position="375"/>
    </location>
</feature>
<dbReference type="PROSITE" id="PS51192">
    <property type="entry name" value="HELICASE_ATP_BIND_1"/>
    <property type="match status" value="1"/>
</dbReference>
<keyword evidence="10" id="KW-1185">Reference proteome</keyword>
<accession>A0A395J007</accession>
<dbReference type="InterPro" id="IPR000330">
    <property type="entry name" value="SNF2_N"/>
</dbReference>
<feature type="domain" description="Helicase C-terminal" evidence="8">
    <location>
        <begin position="454"/>
        <end position="608"/>
    </location>
</feature>
<dbReference type="InterPro" id="IPR029256">
    <property type="entry name" value="Heliccase-ass-bd"/>
</dbReference>
<dbReference type="Gene3D" id="3.40.50.300">
    <property type="entry name" value="P-loop containing nucleotide triphosphate hydrolases"/>
    <property type="match status" value="1"/>
</dbReference>
<dbReference type="SMART" id="SM00490">
    <property type="entry name" value="HELICc"/>
    <property type="match status" value="1"/>
</dbReference>
<name>A0A395J007_9HELO</name>
<feature type="region of interest" description="Disordered" evidence="6">
    <location>
        <begin position="36"/>
        <end position="102"/>
    </location>
</feature>
<proteinExistence type="predicted"/>
<dbReference type="PANTHER" id="PTHR45629">
    <property type="entry name" value="SNF2/RAD54 FAMILY MEMBER"/>
    <property type="match status" value="1"/>
</dbReference>
<dbReference type="InterPro" id="IPR050496">
    <property type="entry name" value="SNF2_RAD54_helicase_repair"/>
</dbReference>
<dbReference type="FunFam" id="3.40.50.10810:FF:000019">
    <property type="entry name" value="DNA excision repair protein ERCC-6-like 2 isoform X1"/>
    <property type="match status" value="1"/>
</dbReference>
<dbReference type="EMBL" id="QKRW01000008">
    <property type="protein sequence ID" value="RAL65847.1"/>
    <property type="molecule type" value="Genomic_DNA"/>
</dbReference>
<protein>
    <submittedName>
        <fullName evidence="9">Uncharacterized protein</fullName>
    </submittedName>
</protein>
<comment type="subcellular location">
    <subcellularLocation>
        <location evidence="1">Nucleus</location>
    </subcellularLocation>
</comment>
<dbReference type="SUPFAM" id="SSF52540">
    <property type="entry name" value="P-loop containing nucleoside triphosphate hydrolases"/>
    <property type="match status" value="2"/>
</dbReference>
<dbReference type="InterPro" id="IPR038718">
    <property type="entry name" value="SNF2-like_sf"/>
</dbReference>
<dbReference type="CDD" id="cd18793">
    <property type="entry name" value="SF2_C_SNF"/>
    <property type="match status" value="1"/>
</dbReference>
<dbReference type="Pfam" id="PF00176">
    <property type="entry name" value="SNF2-rel_dom"/>
    <property type="match status" value="1"/>
</dbReference>
<reference evidence="9 10" key="1">
    <citation type="submission" date="2018-06" db="EMBL/GenBank/DDBJ databases">
        <title>Genome Sequence of the Brown Rot Fungal Pathogen Monilinia fructigena.</title>
        <authorList>
            <person name="Landi L."/>
            <person name="De Miccolis Angelini R.M."/>
            <person name="Pollastro S."/>
            <person name="Abate D."/>
            <person name="Faretra F."/>
            <person name="Romanazzi G."/>
        </authorList>
    </citation>
    <scope>NUCLEOTIDE SEQUENCE [LARGE SCALE GENOMIC DNA]</scope>
    <source>
        <strain evidence="9 10">Mfrg269</strain>
    </source>
</reference>
<keyword evidence="5" id="KW-0539">Nucleus</keyword>
<dbReference type="GO" id="GO:0005634">
    <property type="term" value="C:nucleus"/>
    <property type="evidence" value="ECO:0007669"/>
    <property type="project" value="UniProtKB-SubCell"/>
</dbReference>